<gene>
    <name evidence="1" type="ORF">HZS55_18245</name>
</gene>
<organism evidence="1 2">
    <name type="scientific">Halosimplex rubrum</name>
    <dbReference type="NCBI Taxonomy" id="869889"/>
    <lineage>
        <taxon>Archaea</taxon>
        <taxon>Methanobacteriati</taxon>
        <taxon>Methanobacteriota</taxon>
        <taxon>Stenosarchaea group</taxon>
        <taxon>Halobacteria</taxon>
        <taxon>Halobacteriales</taxon>
        <taxon>Haloarculaceae</taxon>
        <taxon>Halosimplex</taxon>
    </lineage>
</organism>
<dbReference type="OrthoDB" id="350006at2157"/>
<name>A0A7D5TQS1_9EURY</name>
<dbReference type="RefSeq" id="WP_179908986.1">
    <property type="nucleotide sequence ID" value="NZ_CP058910.1"/>
</dbReference>
<proteinExistence type="predicted"/>
<evidence type="ECO:0000313" key="2">
    <source>
        <dbReference type="Proteomes" id="UP000509667"/>
    </source>
</evidence>
<dbReference type="EMBL" id="CP058910">
    <property type="protein sequence ID" value="QLH79114.1"/>
    <property type="molecule type" value="Genomic_DNA"/>
</dbReference>
<dbReference type="AlphaFoldDB" id="A0A7D5TQS1"/>
<dbReference type="Proteomes" id="UP000509667">
    <property type="component" value="Chromosome"/>
</dbReference>
<dbReference type="GeneID" id="56079846"/>
<accession>A0A7D5TQS1</accession>
<dbReference type="KEGG" id="hrr:HZS55_18245"/>
<evidence type="ECO:0000313" key="1">
    <source>
        <dbReference type="EMBL" id="QLH79114.1"/>
    </source>
</evidence>
<sequence>MTAPPYDGIDTHDDLLAWSRAYCKKVRREWLVDVRFDLVEWEISTRAKRRAAALKRPNIPEAAVGTPIDWETAEAAGGRVADGRPFPATLSLTWDAFDAFDRAEWESTLRHELVHLEQYQRCGTTGHGSAFEERARELDTEIHCESFAEAKYVLRCESCDALVARRYRDCKLVRRAEEYRSSCCDAALAVE</sequence>
<protein>
    <submittedName>
        <fullName evidence="1">Transcription elongation protein SprT</fullName>
    </submittedName>
</protein>
<reference evidence="1 2" key="1">
    <citation type="submission" date="2020-07" db="EMBL/GenBank/DDBJ databases">
        <title>Halosimplex pelagicum sp. nov. and Halosimplex rubrum sp. nov., isolated from salted brown alga Laminaria, and emended description of the genus Halosimplex.</title>
        <authorList>
            <person name="Cui H."/>
        </authorList>
    </citation>
    <scope>NUCLEOTIDE SEQUENCE [LARGE SCALE GENOMIC DNA]</scope>
    <source>
        <strain evidence="1 2">R27</strain>
    </source>
</reference>
<keyword evidence="2" id="KW-1185">Reference proteome</keyword>